<organism evidence="15 16">
    <name type="scientific">Pararhizobium capsulatum DSM 1112</name>
    <dbReference type="NCBI Taxonomy" id="1121113"/>
    <lineage>
        <taxon>Bacteria</taxon>
        <taxon>Pseudomonadati</taxon>
        <taxon>Pseudomonadota</taxon>
        <taxon>Alphaproteobacteria</taxon>
        <taxon>Hyphomicrobiales</taxon>
        <taxon>Rhizobiaceae</taxon>
        <taxon>Rhizobium/Agrobacterium group</taxon>
        <taxon>Pararhizobium</taxon>
    </lineage>
</organism>
<keyword evidence="10 14" id="KW-0574">Periplasm</keyword>
<keyword evidence="8" id="KW-0479">Metal-binding</keyword>
<keyword evidence="12" id="KW-0408">Iron</keyword>
<sequence length="167" mass="18436">MRGQDSPGRRLMRPEWTAIAGGIFVFIATAAIGQVATQNVPQLQGQTQAMESGAATVLPKWVIDDKRKMRAYPDQPPIIPHSIEGYELSVNANRCLTCHKREFTQDSGAPMISVTHYMTREGQMIADVSPRRYFCTACHVPQADVQPLVPSTFKDMSELGFKPAGSE</sequence>
<evidence type="ECO:0000256" key="8">
    <source>
        <dbReference type="ARBA" id="ARBA00022723"/>
    </source>
</evidence>
<dbReference type="Pfam" id="PF03892">
    <property type="entry name" value="NapB"/>
    <property type="match status" value="1"/>
</dbReference>
<evidence type="ECO:0000256" key="9">
    <source>
        <dbReference type="ARBA" id="ARBA00022729"/>
    </source>
</evidence>
<comment type="caution">
    <text evidence="15">The sequence shown here is derived from an EMBL/GenBank/DDBJ whole genome shotgun (WGS) entry which is preliminary data.</text>
</comment>
<dbReference type="SUPFAM" id="SSF48695">
    <property type="entry name" value="Multiheme cytochromes"/>
    <property type="match status" value="1"/>
</dbReference>
<keyword evidence="7" id="KW-0349">Heme</keyword>
<dbReference type="PANTHER" id="PTHR38604">
    <property type="entry name" value="PERIPLASMIC NITRATE REDUCTASE, ELECTRON TRANSFER SUBUNIT"/>
    <property type="match status" value="1"/>
</dbReference>
<evidence type="ECO:0000256" key="1">
    <source>
        <dbReference type="ARBA" id="ARBA00002599"/>
    </source>
</evidence>
<evidence type="ECO:0000256" key="2">
    <source>
        <dbReference type="ARBA" id="ARBA00004418"/>
    </source>
</evidence>
<dbReference type="Gene3D" id="1.10.1130.10">
    <property type="entry name" value="Flavocytochrome C3, Chain A"/>
    <property type="match status" value="1"/>
</dbReference>
<keyword evidence="9" id="KW-0732">Signal</keyword>
<comment type="subunit">
    <text evidence="4 14">Component of the periplasmic nitrate reductase NapAB complex composed of NapA and NapB.</text>
</comment>
<evidence type="ECO:0000256" key="4">
    <source>
        <dbReference type="ARBA" id="ARBA00011752"/>
    </source>
</evidence>
<proteinExistence type="inferred from homology"/>
<keyword evidence="16" id="KW-1185">Reference proteome</keyword>
<accession>A0ABU0BZQ5</accession>
<keyword evidence="11 14" id="KW-0249">Electron transport</keyword>
<comment type="function">
    <text evidence="1">Electron transfer subunit of the periplasmic nitrate reductase complex NapAB. Receives electrons from the membrane-anchored tetraheme c-type NapC protein and transfers these to NapA subunit, thus allowing electron flow between membrane and periplasm. Essential for periplasmic nitrate reduction with nitrate as the terminal electron acceptor.</text>
</comment>
<evidence type="ECO:0000256" key="10">
    <source>
        <dbReference type="ARBA" id="ARBA00022764"/>
    </source>
</evidence>
<dbReference type="Proteomes" id="UP001230207">
    <property type="component" value="Unassembled WGS sequence"/>
</dbReference>
<protein>
    <recommendedName>
        <fullName evidence="5 14">Periplasmic nitrate reductase, electron transfer subunit</fullName>
    </recommendedName>
    <alternativeName>
        <fullName evidence="13 14">Diheme cytochrome c NapB</fullName>
    </alternativeName>
</protein>
<evidence type="ECO:0000256" key="3">
    <source>
        <dbReference type="ARBA" id="ARBA00007368"/>
    </source>
</evidence>
<dbReference type="PIRSF" id="PIRSF006105">
    <property type="entry name" value="NapB"/>
    <property type="match status" value="1"/>
</dbReference>
<dbReference type="InterPro" id="IPR036280">
    <property type="entry name" value="Multihaem_cyt_sf"/>
</dbReference>
<dbReference type="RefSeq" id="WP_370878618.1">
    <property type="nucleotide sequence ID" value="NZ_JAUSVF010000004.1"/>
</dbReference>
<keyword evidence="6 14" id="KW-0813">Transport</keyword>
<evidence type="ECO:0000256" key="6">
    <source>
        <dbReference type="ARBA" id="ARBA00022448"/>
    </source>
</evidence>
<evidence type="ECO:0000256" key="11">
    <source>
        <dbReference type="ARBA" id="ARBA00022982"/>
    </source>
</evidence>
<evidence type="ECO:0000313" key="16">
    <source>
        <dbReference type="Proteomes" id="UP001230207"/>
    </source>
</evidence>
<evidence type="ECO:0000256" key="13">
    <source>
        <dbReference type="ARBA" id="ARBA00031832"/>
    </source>
</evidence>
<evidence type="ECO:0000313" key="15">
    <source>
        <dbReference type="EMBL" id="MDQ0323746.1"/>
    </source>
</evidence>
<reference evidence="15 16" key="1">
    <citation type="submission" date="2023-07" db="EMBL/GenBank/DDBJ databases">
        <title>Genomic Encyclopedia of Type Strains, Phase IV (KMG-IV): sequencing the most valuable type-strain genomes for metagenomic binning, comparative biology and taxonomic classification.</title>
        <authorList>
            <person name="Goeker M."/>
        </authorList>
    </citation>
    <scope>NUCLEOTIDE SEQUENCE [LARGE SCALE GENOMIC DNA]</scope>
    <source>
        <strain evidence="15 16">DSM 1112</strain>
    </source>
</reference>
<evidence type="ECO:0000256" key="7">
    <source>
        <dbReference type="ARBA" id="ARBA00022617"/>
    </source>
</evidence>
<dbReference type="EMBL" id="JAUSVF010000004">
    <property type="protein sequence ID" value="MDQ0323746.1"/>
    <property type="molecule type" value="Genomic_DNA"/>
</dbReference>
<comment type="subcellular location">
    <subcellularLocation>
        <location evidence="2 14">Periplasm</location>
    </subcellularLocation>
</comment>
<comment type="similarity">
    <text evidence="3 14">Belongs to the NapB family.</text>
</comment>
<evidence type="ECO:0000256" key="14">
    <source>
        <dbReference type="PIRNR" id="PIRNR006105"/>
    </source>
</evidence>
<gene>
    <name evidence="15" type="ORF">QO002_005953</name>
</gene>
<name>A0ABU0BZQ5_9HYPH</name>
<dbReference type="InterPro" id="IPR005591">
    <property type="entry name" value="NapB"/>
</dbReference>
<evidence type="ECO:0000256" key="12">
    <source>
        <dbReference type="ARBA" id="ARBA00023004"/>
    </source>
</evidence>
<evidence type="ECO:0000256" key="5">
    <source>
        <dbReference type="ARBA" id="ARBA00013773"/>
    </source>
</evidence>
<dbReference type="PANTHER" id="PTHR38604:SF1">
    <property type="entry name" value="PERIPLASMIC NITRATE REDUCTASE, ELECTRON TRANSFER SUBUNIT"/>
    <property type="match status" value="1"/>
</dbReference>